<keyword evidence="4 9" id="KW-0547">Nucleotide-binding</keyword>
<feature type="compositionally biased region" description="Basic and acidic residues" evidence="10">
    <location>
        <begin position="80"/>
        <end position="92"/>
    </location>
</feature>
<comment type="subunit">
    <text evidence="1 9">Monomer.</text>
</comment>
<comment type="catalytic activity">
    <reaction evidence="9">
        <text>tRNA(Cys) + L-cysteine + ATP = L-cysteinyl-tRNA(Cys) + AMP + diphosphate</text>
        <dbReference type="Rhea" id="RHEA:17773"/>
        <dbReference type="Rhea" id="RHEA-COMP:9661"/>
        <dbReference type="Rhea" id="RHEA-COMP:9679"/>
        <dbReference type="ChEBI" id="CHEBI:30616"/>
        <dbReference type="ChEBI" id="CHEBI:33019"/>
        <dbReference type="ChEBI" id="CHEBI:35235"/>
        <dbReference type="ChEBI" id="CHEBI:78442"/>
        <dbReference type="ChEBI" id="CHEBI:78517"/>
        <dbReference type="ChEBI" id="CHEBI:456215"/>
        <dbReference type="EC" id="6.1.1.16"/>
    </reaction>
</comment>
<dbReference type="NCBIfam" id="TIGR00435">
    <property type="entry name" value="cysS"/>
    <property type="match status" value="1"/>
</dbReference>
<dbReference type="EMBL" id="MHUV01000005">
    <property type="protein sequence ID" value="OHA82683.1"/>
    <property type="molecule type" value="Genomic_DNA"/>
</dbReference>
<keyword evidence="3 9" id="KW-0479">Metal-binding</keyword>
<dbReference type="Pfam" id="PF23493">
    <property type="entry name" value="CysS_C"/>
    <property type="match status" value="1"/>
</dbReference>
<dbReference type="PANTHER" id="PTHR10890">
    <property type="entry name" value="CYSTEINYL-TRNA SYNTHETASE"/>
    <property type="match status" value="1"/>
</dbReference>
<dbReference type="STRING" id="1802726.A3B07_01795"/>
<protein>
    <recommendedName>
        <fullName evidence="9">Cysteine--tRNA ligase</fullName>
        <ecNumber evidence="9">6.1.1.16</ecNumber>
    </recommendedName>
    <alternativeName>
        <fullName evidence="9">Cysteinyl-tRNA synthetase</fullName>
        <shortName evidence="9">CysRS</shortName>
    </alternativeName>
</protein>
<name>A0A1G2SCD6_9BACT</name>
<dbReference type="Proteomes" id="UP000178817">
    <property type="component" value="Unassembled WGS sequence"/>
</dbReference>
<dbReference type="Gene3D" id="3.40.50.620">
    <property type="entry name" value="HUPs"/>
    <property type="match status" value="1"/>
</dbReference>
<comment type="subcellular location">
    <subcellularLocation>
        <location evidence="9">Cytoplasm</location>
    </subcellularLocation>
</comment>
<feature type="binding site" evidence="9">
    <location>
        <position position="254"/>
    </location>
    <ligand>
        <name>Zn(2+)</name>
        <dbReference type="ChEBI" id="CHEBI:29105"/>
    </ligand>
</feature>
<dbReference type="Pfam" id="PF01406">
    <property type="entry name" value="tRNA-synt_1e"/>
    <property type="match status" value="1"/>
</dbReference>
<feature type="binding site" evidence="9">
    <location>
        <position position="27"/>
    </location>
    <ligand>
        <name>Zn(2+)</name>
        <dbReference type="ChEBI" id="CHEBI:29105"/>
    </ligand>
</feature>
<dbReference type="HAMAP" id="MF_00041">
    <property type="entry name" value="Cys_tRNA_synth"/>
    <property type="match status" value="1"/>
</dbReference>
<comment type="similarity">
    <text evidence="9">Belongs to the class-I aminoacyl-tRNA synthetase family.</text>
</comment>
<dbReference type="InterPro" id="IPR056411">
    <property type="entry name" value="CysS_C"/>
</dbReference>
<feature type="short sequence motif" description="'HIGH' region" evidence="9">
    <location>
        <begin position="29"/>
        <end position="39"/>
    </location>
</feature>
<dbReference type="GO" id="GO:0006423">
    <property type="term" value="P:cysteinyl-tRNA aminoacylation"/>
    <property type="evidence" value="ECO:0007669"/>
    <property type="project" value="UniProtKB-UniRule"/>
</dbReference>
<comment type="cofactor">
    <cofactor evidence="9">
        <name>Zn(2+)</name>
        <dbReference type="ChEBI" id="CHEBI:29105"/>
    </cofactor>
    <text evidence="9">Binds 1 zinc ion per subunit.</text>
</comment>
<dbReference type="GO" id="GO:0005829">
    <property type="term" value="C:cytosol"/>
    <property type="evidence" value="ECO:0007669"/>
    <property type="project" value="TreeGrafter"/>
</dbReference>
<comment type="caution">
    <text evidence="13">The sequence shown here is derived from an EMBL/GenBank/DDBJ whole genome shotgun (WGS) entry which is preliminary data.</text>
</comment>
<evidence type="ECO:0000256" key="9">
    <source>
        <dbReference type="HAMAP-Rule" id="MF_00041"/>
    </source>
</evidence>
<evidence type="ECO:0000256" key="10">
    <source>
        <dbReference type="SAM" id="MobiDB-lite"/>
    </source>
</evidence>
<dbReference type="SUPFAM" id="SSF52374">
    <property type="entry name" value="Nucleotidylyl transferase"/>
    <property type="match status" value="1"/>
</dbReference>
<keyword evidence="9" id="KW-0963">Cytoplasm</keyword>
<dbReference type="AlphaFoldDB" id="A0A1G2SCD6"/>
<dbReference type="PANTHER" id="PTHR10890:SF3">
    <property type="entry name" value="CYSTEINE--TRNA LIGASE, CYTOPLASMIC"/>
    <property type="match status" value="1"/>
</dbReference>
<feature type="short sequence motif" description="'KMSKS' region" evidence="9">
    <location>
        <begin position="282"/>
        <end position="286"/>
    </location>
</feature>
<keyword evidence="7 9" id="KW-0648">Protein biosynthesis</keyword>
<evidence type="ECO:0000256" key="6">
    <source>
        <dbReference type="ARBA" id="ARBA00022840"/>
    </source>
</evidence>
<evidence type="ECO:0000259" key="11">
    <source>
        <dbReference type="Pfam" id="PF01406"/>
    </source>
</evidence>
<organism evidence="13 14">
    <name type="scientific">Candidatus Yonathbacteria bacterium RIFCSPLOWO2_01_FULL_43_27</name>
    <dbReference type="NCBI Taxonomy" id="1802726"/>
    <lineage>
        <taxon>Bacteria</taxon>
        <taxon>Candidatus Yonathiibacteriota</taxon>
    </lineage>
</organism>
<evidence type="ECO:0000256" key="8">
    <source>
        <dbReference type="ARBA" id="ARBA00023146"/>
    </source>
</evidence>
<keyword evidence="6 9" id="KW-0067">ATP-binding</keyword>
<keyword evidence="5 9" id="KW-0862">Zinc</keyword>
<evidence type="ECO:0000313" key="14">
    <source>
        <dbReference type="Proteomes" id="UP000178817"/>
    </source>
</evidence>
<feature type="binding site" evidence="9">
    <location>
        <position position="285"/>
    </location>
    <ligand>
        <name>ATP</name>
        <dbReference type="ChEBI" id="CHEBI:30616"/>
    </ligand>
</feature>
<evidence type="ECO:0000256" key="2">
    <source>
        <dbReference type="ARBA" id="ARBA00022598"/>
    </source>
</evidence>
<evidence type="ECO:0000313" key="13">
    <source>
        <dbReference type="EMBL" id="OHA82683.1"/>
    </source>
</evidence>
<dbReference type="EC" id="6.1.1.16" evidence="9"/>
<evidence type="ECO:0000259" key="12">
    <source>
        <dbReference type="Pfam" id="PF23493"/>
    </source>
</evidence>
<feature type="domain" description="Cysteinyl-tRNA ligase anticodon binding" evidence="12">
    <location>
        <begin position="410"/>
        <end position="455"/>
    </location>
</feature>
<dbReference type="PRINTS" id="PR00983">
    <property type="entry name" value="TRNASYNTHCYS"/>
</dbReference>
<accession>A0A1G2SCD6</accession>
<dbReference type="InterPro" id="IPR009080">
    <property type="entry name" value="tRNAsynth_Ia_anticodon-bd"/>
</dbReference>
<evidence type="ECO:0000256" key="1">
    <source>
        <dbReference type="ARBA" id="ARBA00011245"/>
    </source>
</evidence>
<proteinExistence type="inferred from homology"/>
<dbReference type="GO" id="GO:0008270">
    <property type="term" value="F:zinc ion binding"/>
    <property type="evidence" value="ECO:0007669"/>
    <property type="project" value="UniProtKB-UniRule"/>
</dbReference>
<dbReference type="GO" id="GO:0004817">
    <property type="term" value="F:cysteine-tRNA ligase activity"/>
    <property type="evidence" value="ECO:0007669"/>
    <property type="project" value="UniProtKB-UniRule"/>
</dbReference>
<evidence type="ECO:0000256" key="3">
    <source>
        <dbReference type="ARBA" id="ARBA00022723"/>
    </source>
</evidence>
<dbReference type="InterPro" id="IPR032678">
    <property type="entry name" value="tRNA-synt_1_cat_dom"/>
</dbReference>
<dbReference type="GO" id="GO:0005524">
    <property type="term" value="F:ATP binding"/>
    <property type="evidence" value="ECO:0007669"/>
    <property type="project" value="UniProtKB-UniRule"/>
</dbReference>
<evidence type="ECO:0000256" key="4">
    <source>
        <dbReference type="ARBA" id="ARBA00022741"/>
    </source>
</evidence>
<dbReference type="SUPFAM" id="SSF47323">
    <property type="entry name" value="Anticodon-binding domain of a subclass of class I aminoacyl-tRNA synthetases"/>
    <property type="match status" value="1"/>
</dbReference>
<keyword evidence="8 9" id="KW-0030">Aminoacyl-tRNA synthetase</keyword>
<dbReference type="InterPro" id="IPR015803">
    <property type="entry name" value="Cys-tRNA-ligase"/>
</dbReference>
<sequence>MFLTNTLSKRKELFIPITPGKVKLYQCGPTVYWTQHIGNMRAVVITDLLVRTFSYVEYDVSFARNYTDVGHLTSDEDSGEDKMEKGAKREGKTPDEIAQKYIDIFEKDITELNARPPYAKPRATEYINEMIDMIDILLKKGFAYKTPLAIYFDVSKAKEYTRLSGQILEHNIEEAGKGTVSDPEKKHPEDFSLWFFKAGAHEKALQTWKNPFDEKEGFPGWHLECSAMIKKILGTTIDIHMGGIEHIPVHHTNEIAQSESANDAPLAHYWLHYEHLLVDGKKMSKSEGTSYSLADVREKGFDPLALRYFLLNSHYRSKQNFTWEALEGAQTALRRLQASLGSNESGTVNEAYRARFTKYITDDLDTPRALALVWELVKDQTIPPEDKTATLIDFDRVLGLGLTVRKEETIPEDIAVLMHAREQARQAKNWAESDRLRDEIKSIGWDVLDTPEGQKVSKIS</sequence>
<reference evidence="13 14" key="1">
    <citation type="journal article" date="2016" name="Nat. Commun.">
        <title>Thousands of microbial genomes shed light on interconnected biogeochemical processes in an aquifer system.</title>
        <authorList>
            <person name="Anantharaman K."/>
            <person name="Brown C.T."/>
            <person name="Hug L.A."/>
            <person name="Sharon I."/>
            <person name="Castelle C.J."/>
            <person name="Probst A.J."/>
            <person name="Thomas B.C."/>
            <person name="Singh A."/>
            <person name="Wilkins M.J."/>
            <person name="Karaoz U."/>
            <person name="Brodie E.L."/>
            <person name="Williams K.H."/>
            <person name="Hubbard S.S."/>
            <person name="Banfield J.F."/>
        </authorList>
    </citation>
    <scope>NUCLEOTIDE SEQUENCE [LARGE SCALE GENOMIC DNA]</scope>
</reference>
<dbReference type="InterPro" id="IPR024909">
    <property type="entry name" value="Cys-tRNA/MSH_ligase"/>
</dbReference>
<evidence type="ECO:0000256" key="5">
    <source>
        <dbReference type="ARBA" id="ARBA00022833"/>
    </source>
</evidence>
<gene>
    <name evidence="9" type="primary">cysS</name>
    <name evidence="13" type="ORF">A3B07_01795</name>
</gene>
<keyword evidence="2 9" id="KW-0436">Ligase</keyword>
<feature type="binding site" evidence="9">
    <location>
        <position position="250"/>
    </location>
    <ligand>
        <name>Zn(2+)</name>
        <dbReference type="ChEBI" id="CHEBI:29105"/>
    </ligand>
</feature>
<feature type="binding site" evidence="9">
    <location>
        <position position="225"/>
    </location>
    <ligand>
        <name>Zn(2+)</name>
        <dbReference type="ChEBI" id="CHEBI:29105"/>
    </ligand>
</feature>
<feature type="region of interest" description="Disordered" evidence="10">
    <location>
        <begin position="73"/>
        <end position="92"/>
    </location>
</feature>
<dbReference type="InterPro" id="IPR014729">
    <property type="entry name" value="Rossmann-like_a/b/a_fold"/>
</dbReference>
<feature type="domain" description="tRNA synthetases class I catalytic" evidence="11">
    <location>
        <begin position="16"/>
        <end position="330"/>
    </location>
</feature>
<evidence type="ECO:0000256" key="7">
    <source>
        <dbReference type="ARBA" id="ARBA00022917"/>
    </source>
</evidence>
<dbReference type="Gene3D" id="1.20.120.640">
    <property type="entry name" value="Anticodon-binding domain of a subclass of class I aminoacyl-tRNA synthetases"/>
    <property type="match status" value="1"/>
</dbReference>